<gene>
    <name evidence="2" type="ORF">M413DRAFT_440676</name>
</gene>
<dbReference type="AlphaFoldDB" id="A0A0C3CEH6"/>
<evidence type="ECO:0000256" key="1">
    <source>
        <dbReference type="SAM" id="SignalP"/>
    </source>
</evidence>
<name>A0A0C3CEH6_HEBCY</name>
<organism evidence="2 3">
    <name type="scientific">Hebeloma cylindrosporum</name>
    <dbReference type="NCBI Taxonomy" id="76867"/>
    <lineage>
        <taxon>Eukaryota</taxon>
        <taxon>Fungi</taxon>
        <taxon>Dikarya</taxon>
        <taxon>Basidiomycota</taxon>
        <taxon>Agaricomycotina</taxon>
        <taxon>Agaricomycetes</taxon>
        <taxon>Agaricomycetidae</taxon>
        <taxon>Agaricales</taxon>
        <taxon>Agaricineae</taxon>
        <taxon>Hymenogastraceae</taxon>
        <taxon>Hebeloma</taxon>
    </lineage>
</organism>
<protein>
    <submittedName>
        <fullName evidence="2">Uncharacterized protein</fullName>
    </submittedName>
</protein>
<reference evidence="2 3" key="1">
    <citation type="submission" date="2014-04" db="EMBL/GenBank/DDBJ databases">
        <authorList>
            <consortium name="DOE Joint Genome Institute"/>
            <person name="Kuo A."/>
            <person name="Gay G."/>
            <person name="Dore J."/>
            <person name="Kohler A."/>
            <person name="Nagy L.G."/>
            <person name="Floudas D."/>
            <person name="Copeland A."/>
            <person name="Barry K.W."/>
            <person name="Cichocki N."/>
            <person name="Veneault-Fourrey C."/>
            <person name="LaButti K."/>
            <person name="Lindquist E.A."/>
            <person name="Lipzen A."/>
            <person name="Lundell T."/>
            <person name="Morin E."/>
            <person name="Murat C."/>
            <person name="Sun H."/>
            <person name="Tunlid A."/>
            <person name="Henrissat B."/>
            <person name="Grigoriev I.V."/>
            <person name="Hibbett D.S."/>
            <person name="Martin F."/>
            <person name="Nordberg H.P."/>
            <person name="Cantor M.N."/>
            <person name="Hua S.X."/>
        </authorList>
    </citation>
    <scope>NUCLEOTIDE SEQUENCE [LARGE SCALE GENOMIC DNA]</scope>
    <source>
        <strain evidence="3">h7</strain>
    </source>
</reference>
<evidence type="ECO:0000313" key="2">
    <source>
        <dbReference type="EMBL" id="KIM47170.1"/>
    </source>
</evidence>
<evidence type="ECO:0000313" key="3">
    <source>
        <dbReference type="Proteomes" id="UP000053424"/>
    </source>
</evidence>
<proteinExistence type="predicted"/>
<dbReference type="Proteomes" id="UP000053424">
    <property type="component" value="Unassembled WGS sequence"/>
</dbReference>
<keyword evidence="3" id="KW-1185">Reference proteome</keyword>
<keyword evidence="1" id="KW-0732">Signal</keyword>
<reference evidence="3" key="2">
    <citation type="submission" date="2015-01" db="EMBL/GenBank/DDBJ databases">
        <title>Evolutionary Origins and Diversification of the Mycorrhizal Mutualists.</title>
        <authorList>
            <consortium name="DOE Joint Genome Institute"/>
            <consortium name="Mycorrhizal Genomics Consortium"/>
            <person name="Kohler A."/>
            <person name="Kuo A."/>
            <person name="Nagy L.G."/>
            <person name="Floudas D."/>
            <person name="Copeland A."/>
            <person name="Barry K.W."/>
            <person name="Cichocki N."/>
            <person name="Veneault-Fourrey C."/>
            <person name="LaButti K."/>
            <person name="Lindquist E.A."/>
            <person name="Lipzen A."/>
            <person name="Lundell T."/>
            <person name="Morin E."/>
            <person name="Murat C."/>
            <person name="Riley R."/>
            <person name="Ohm R."/>
            <person name="Sun H."/>
            <person name="Tunlid A."/>
            <person name="Henrissat B."/>
            <person name="Grigoriev I.V."/>
            <person name="Hibbett D.S."/>
            <person name="Martin F."/>
        </authorList>
    </citation>
    <scope>NUCLEOTIDE SEQUENCE [LARGE SCALE GENOMIC DNA]</scope>
    <source>
        <strain evidence="3">h7</strain>
    </source>
</reference>
<sequence length="59" mass="6971">MKVSLKLSLDIFLHVVVLVLRPMSEDLMEEREEGEAQNFVDNHIEFTISERRSYIANDY</sequence>
<feature type="chain" id="PRO_5002162662" evidence="1">
    <location>
        <begin position="19"/>
        <end position="59"/>
    </location>
</feature>
<feature type="signal peptide" evidence="1">
    <location>
        <begin position="1"/>
        <end position="18"/>
    </location>
</feature>
<dbReference type="EMBL" id="KN831770">
    <property type="protein sequence ID" value="KIM47170.1"/>
    <property type="molecule type" value="Genomic_DNA"/>
</dbReference>
<accession>A0A0C3CEH6</accession>
<dbReference type="HOGENOM" id="CLU_2961033_0_0_1"/>